<dbReference type="EMBL" id="JYDT01000195">
    <property type="protein sequence ID" value="KRY81965.1"/>
    <property type="molecule type" value="Genomic_DNA"/>
</dbReference>
<name>A0A0V1F712_TRIPS</name>
<evidence type="ECO:0000313" key="2">
    <source>
        <dbReference type="EMBL" id="KRY81572.1"/>
    </source>
</evidence>
<accession>A0A0V1F712</accession>
<sequence length="69" mass="7724">MILELHKKNEMVFNDAKTAIQGSCILCRLIVLFILFITSTIRSRIKIGGTGRGKKEKKSICGLDWCGIL</sequence>
<evidence type="ECO:0008006" key="6">
    <source>
        <dbReference type="Google" id="ProtNLM"/>
    </source>
</evidence>
<keyword evidence="1" id="KW-1133">Transmembrane helix</keyword>
<proteinExistence type="predicted"/>
<evidence type="ECO:0000313" key="3">
    <source>
        <dbReference type="EMBL" id="KRY81961.1"/>
    </source>
</evidence>
<evidence type="ECO:0000313" key="4">
    <source>
        <dbReference type="EMBL" id="KRY81965.1"/>
    </source>
</evidence>
<comment type="caution">
    <text evidence="3">The sequence shown here is derived from an EMBL/GenBank/DDBJ whole genome shotgun (WGS) entry which is preliminary data.</text>
</comment>
<keyword evidence="1" id="KW-0472">Membrane</keyword>
<dbReference type="EMBL" id="JYDT01000195">
    <property type="protein sequence ID" value="KRY81961.1"/>
    <property type="molecule type" value="Genomic_DNA"/>
</dbReference>
<keyword evidence="1" id="KW-0812">Transmembrane</keyword>
<dbReference type="Proteomes" id="UP000054995">
    <property type="component" value="Unassembled WGS sequence"/>
</dbReference>
<feature type="transmembrane region" description="Helical" evidence="1">
    <location>
        <begin position="20"/>
        <end position="38"/>
    </location>
</feature>
<protein>
    <recommendedName>
        <fullName evidence="6">Transmembrane protein</fullName>
    </recommendedName>
</protein>
<keyword evidence="5" id="KW-1185">Reference proteome</keyword>
<evidence type="ECO:0000256" key="1">
    <source>
        <dbReference type="SAM" id="Phobius"/>
    </source>
</evidence>
<dbReference type="AlphaFoldDB" id="A0A0V1F712"/>
<organism evidence="3 5">
    <name type="scientific">Trichinella pseudospiralis</name>
    <name type="common">Parasitic roundworm</name>
    <dbReference type="NCBI Taxonomy" id="6337"/>
    <lineage>
        <taxon>Eukaryota</taxon>
        <taxon>Metazoa</taxon>
        <taxon>Ecdysozoa</taxon>
        <taxon>Nematoda</taxon>
        <taxon>Enoplea</taxon>
        <taxon>Dorylaimia</taxon>
        <taxon>Trichinellida</taxon>
        <taxon>Trichinellidae</taxon>
        <taxon>Trichinella</taxon>
    </lineage>
</organism>
<reference evidence="3 5" key="1">
    <citation type="submission" date="2015-01" db="EMBL/GenBank/DDBJ databases">
        <title>Evolution of Trichinella species and genotypes.</title>
        <authorList>
            <person name="Korhonen P.K."/>
            <person name="Edoardo P."/>
            <person name="Giuseppe L.R."/>
            <person name="Gasser R.B."/>
        </authorList>
    </citation>
    <scope>NUCLEOTIDE SEQUENCE [LARGE SCALE GENOMIC DNA]</scope>
    <source>
        <strain evidence="3">ISS470</strain>
    </source>
</reference>
<evidence type="ECO:0000313" key="5">
    <source>
        <dbReference type="Proteomes" id="UP000054995"/>
    </source>
</evidence>
<dbReference type="EMBL" id="JYDT01000218">
    <property type="protein sequence ID" value="KRY81572.1"/>
    <property type="molecule type" value="Genomic_DNA"/>
</dbReference>
<gene>
    <name evidence="3" type="ORF">T4D_11851</name>
    <name evidence="2" type="ORF">T4D_14040</name>
    <name evidence="4" type="ORF">T4D_2522</name>
</gene>